<dbReference type="Gene3D" id="3.30.420.40">
    <property type="match status" value="2"/>
</dbReference>
<dbReference type="PANTHER" id="PTHR42749:SF1">
    <property type="entry name" value="CELL SHAPE-DETERMINING PROTEIN MREB"/>
    <property type="match status" value="1"/>
</dbReference>
<sequence length="457" mass="50854">MAADLVVGIDIGMTGTGVAYRSKRDKAPIALIWGKDVKAPTRVFYSYRHQPPKIVGWGLEVPDDSVKPFTTREWFKVDFGNKDVDQTDIEGLYTDFLGCLYRELRDKRLTAKILGGKSFKECNINFLFSVPATWDPALVNNFKELISNAGYDHVKDHTVHVAMTEPQAVAAFQMCGSESSNRIKDGDNVLIVDAGGGTTDFCLLKLQDKFHGTSEVQKSSQAIEIQPVSEQVAWHVRETGSYRDCKHEFGPRGFEDLAFPIPFEKTQGKSGSLSRIETFILTDASMASLFDAQIDQLKEEIKILLGEFDNLRETADSSRIQQLVAESLAELAEKTEVFTSDDPRLAACLGLIYRAGRSPQLFPRRLHRVSLGIAPDVPTEKRIWEVAILTSFESDMKRLMVEGTSGIGADGAREALSRLHLTRKPDAVIEVTVVVRVGLATIEFQWSMKTSQKPTSE</sequence>
<dbReference type="EMBL" id="JAADJF010000080">
    <property type="protein sequence ID" value="KAF4440178.1"/>
    <property type="molecule type" value="Genomic_DNA"/>
</dbReference>
<gene>
    <name evidence="1" type="ORF">FACUT_3701</name>
</gene>
<comment type="caution">
    <text evidence="1">The sequence shown here is derived from an EMBL/GenBank/DDBJ whole genome shotgun (WGS) entry which is preliminary data.</text>
</comment>
<dbReference type="CDD" id="cd10170">
    <property type="entry name" value="ASKHA_NBD_HSP70"/>
    <property type="match status" value="1"/>
</dbReference>
<reference evidence="1 2" key="1">
    <citation type="submission" date="2020-01" db="EMBL/GenBank/DDBJ databases">
        <title>Identification and distribution of gene clusters putatively required for synthesis of sphingolipid metabolism inhibitors in phylogenetically diverse species of the filamentous fungus Fusarium.</title>
        <authorList>
            <person name="Kim H.-S."/>
            <person name="Busman M."/>
            <person name="Brown D.W."/>
            <person name="Divon H."/>
            <person name="Uhlig S."/>
            <person name="Proctor R.H."/>
        </authorList>
    </citation>
    <scope>NUCLEOTIDE SEQUENCE [LARGE SCALE GENOMIC DNA]</scope>
    <source>
        <strain evidence="1 2">NRRL 13308</strain>
    </source>
</reference>
<dbReference type="SUPFAM" id="SSF53067">
    <property type="entry name" value="Actin-like ATPase domain"/>
    <property type="match status" value="2"/>
</dbReference>
<organism evidence="1 2">
    <name type="scientific">Fusarium acutatum</name>
    <dbReference type="NCBI Taxonomy" id="78861"/>
    <lineage>
        <taxon>Eukaryota</taxon>
        <taxon>Fungi</taxon>
        <taxon>Dikarya</taxon>
        <taxon>Ascomycota</taxon>
        <taxon>Pezizomycotina</taxon>
        <taxon>Sordariomycetes</taxon>
        <taxon>Hypocreomycetidae</taxon>
        <taxon>Hypocreales</taxon>
        <taxon>Nectriaceae</taxon>
        <taxon>Fusarium</taxon>
        <taxon>Fusarium fujikuroi species complex</taxon>
    </lineage>
</organism>
<dbReference type="PANTHER" id="PTHR42749">
    <property type="entry name" value="CELL SHAPE-DETERMINING PROTEIN MREB"/>
    <property type="match status" value="1"/>
</dbReference>
<protein>
    <submittedName>
        <fullName evidence="1">Uncharacterized protein</fullName>
    </submittedName>
</protein>
<dbReference type="InterPro" id="IPR043129">
    <property type="entry name" value="ATPase_NBD"/>
</dbReference>
<keyword evidence="2" id="KW-1185">Reference proteome</keyword>
<dbReference type="AlphaFoldDB" id="A0A8H4NP91"/>
<evidence type="ECO:0000313" key="2">
    <source>
        <dbReference type="Proteomes" id="UP000536711"/>
    </source>
</evidence>
<evidence type="ECO:0000313" key="1">
    <source>
        <dbReference type="EMBL" id="KAF4440178.1"/>
    </source>
</evidence>
<name>A0A8H4NP91_9HYPO</name>
<dbReference type="Proteomes" id="UP000536711">
    <property type="component" value="Unassembled WGS sequence"/>
</dbReference>
<accession>A0A8H4NP91</accession>
<dbReference type="OrthoDB" id="2394218at2759"/>
<proteinExistence type="predicted"/>